<dbReference type="PANTHER" id="PTHR44757">
    <property type="entry name" value="DIGUANYLATE CYCLASE DGCP"/>
    <property type="match status" value="1"/>
</dbReference>
<dbReference type="EMBL" id="CP000851">
    <property type="protein sequence ID" value="ABV88323.1"/>
    <property type="molecule type" value="Genomic_DNA"/>
</dbReference>
<dbReference type="PROSITE" id="PS50887">
    <property type="entry name" value="GGDEF"/>
    <property type="match status" value="1"/>
</dbReference>
<dbReference type="InterPro" id="IPR011620">
    <property type="entry name" value="Sig_transdc_His_kinase_LytS_TM"/>
</dbReference>
<evidence type="ECO:0000313" key="12">
    <source>
        <dbReference type="EMBL" id="ABV88323.1"/>
    </source>
</evidence>
<evidence type="ECO:0000259" key="9">
    <source>
        <dbReference type="PROSITE" id="PS50113"/>
    </source>
</evidence>
<dbReference type="SUPFAM" id="SSF55785">
    <property type="entry name" value="PYP-like sensor domain (PAS domain)"/>
    <property type="match status" value="3"/>
</dbReference>
<dbReference type="InterPro" id="IPR052155">
    <property type="entry name" value="Biofilm_reg_signaling"/>
</dbReference>
<evidence type="ECO:0000259" key="11">
    <source>
        <dbReference type="PROSITE" id="PS50887"/>
    </source>
</evidence>
<dbReference type="Gene3D" id="3.30.70.270">
    <property type="match status" value="1"/>
</dbReference>
<dbReference type="eggNOG" id="COG2202">
    <property type="taxonomic scope" value="Bacteria"/>
</dbReference>
<proteinExistence type="predicted"/>
<dbReference type="Pfam" id="PF00990">
    <property type="entry name" value="GGDEF"/>
    <property type="match status" value="1"/>
</dbReference>
<dbReference type="NCBIfam" id="TIGR00254">
    <property type="entry name" value="GGDEF"/>
    <property type="match status" value="1"/>
</dbReference>
<keyword evidence="6 7" id="KW-0472">Membrane</keyword>
<dbReference type="InterPro" id="IPR035965">
    <property type="entry name" value="PAS-like_dom_sf"/>
</dbReference>
<evidence type="ECO:0000256" key="1">
    <source>
        <dbReference type="ARBA" id="ARBA00001946"/>
    </source>
</evidence>
<dbReference type="InterPro" id="IPR000700">
    <property type="entry name" value="PAS-assoc_C"/>
</dbReference>
<keyword evidence="4 7" id="KW-0812">Transmembrane</keyword>
<dbReference type="FunFam" id="3.30.70.270:FF:000001">
    <property type="entry name" value="Diguanylate cyclase domain protein"/>
    <property type="match status" value="1"/>
</dbReference>
<dbReference type="Gene3D" id="3.20.20.450">
    <property type="entry name" value="EAL domain"/>
    <property type="match status" value="1"/>
</dbReference>
<dbReference type="OrthoDB" id="9176779at2"/>
<dbReference type="Proteomes" id="UP000002608">
    <property type="component" value="Chromosome"/>
</dbReference>
<dbReference type="Gene3D" id="3.30.450.20">
    <property type="entry name" value="PAS domain"/>
    <property type="match status" value="3"/>
</dbReference>
<evidence type="ECO:0000256" key="6">
    <source>
        <dbReference type="ARBA" id="ARBA00023136"/>
    </source>
</evidence>
<gene>
    <name evidence="12" type="ordered locus">Spea_3006</name>
</gene>
<evidence type="ECO:0000259" key="10">
    <source>
        <dbReference type="PROSITE" id="PS50883"/>
    </source>
</evidence>
<accession>A8H6Y6</accession>
<protein>
    <submittedName>
        <fullName evidence="12">Diguanylate cyclase/phosphodiesterase with PAS/PAC sensor(S)</fullName>
    </submittedName>
</protein>
<dbReference type="GO" id="GO:0071555">
    <property type="term" value="P:cell wall organization"/>
    <property type="evidence" value="ECO:0007669"/>
    <property type="project" value="InterPro"/>
</dbReference>
<feature type="transmembrane region" description="Helical" evidence="7">
    <location>
        <begin position="6"/>
        <end position="24"/>
    </location>
</feature>
<dbReference type="Pfam" id="PF13426">
    <property type="entry name" value="PAS_9"/>
    <property type="match status" value="2"/>
</dbReference>
<dbReference type="Pfam" id="PF07694">
    <property type="entry name" value="5TM-5TMR_LYT"/>
    <property type="match status" value="1"/>
</dbReference>
<dbReference type="KEGG" id="spl:Spea_3006"/>
<feature type="domain" description="PAC" evidence="9">
    <location>
        <begin position="527"/>
        <end position="579"/>
    </location>
</feature>
<evidence type="ECO:0000256" key="5">
    <source>
        <dbReference type="ARBA" id="ARBA00022989"/>
    </source>
</evidence>
<feature type="transmembrane region" description="Helical" evidence="7">
    <location>
        <begin position="167"/>
        <end position="186"/>
    </location>
</feature>
<dbReference type="CDD" id="cd01948">
    <property type="entry name" value="EAL"/>
    <property type="match status" value="1"/>
</dbReference>
<reference evidence="12 13" key="1">
    <citation type="submission" date="2007-10" db="EMBL/GenBank/DDBJ databases">
        <title>Complete sequence of Shewanella pealeana ATCC 700345.</title>
        <authorList>
            <consortium name="US DOE Joint Genome Institute"/>
            <person name="Copeland A."/>
            <person name="Lucas S."/>
            <person name="Lapidus A."/>
            <person name="Barry K."/>
            <person name="Glavina del Rio T."/>
            <person name="Dalin E."/>
            <person name="Tice H."/>
            <person name="Pitluck S."/>
            <person name="Chertkov O."/>
            <person name="Brettin T."/>
            <person name="Bruce D."/>
            <person name="Detter J.C."/>
            <person name="Han C."/>
            <person name="Schmutz J."/>
            <person name="Larimer F."/>
            <person name="Land M."/>
            <person name="Hauser L."/>
            <person name="Kyrpides N."/>
            <person name="Kim E."/>
            <person name="Zhao J.-S.Z."/>
            <person name="Manno D."/>
            <person name="Hawari J."/>
            <person name="Richardson P."/>
        </authorList>
    </citation>
    <scope>NUCLEOTIDE SEQUENCE [LARGE SCALE GENOMIC DNA]</scope>
    <source>
        <strain evidence="13">ATCC 700345 / ANG-SQ1</strain>
    </source>
</reference>
<evidence type="ECO:0000256" key="2">
    <source>
        <dbReference type="ARBA" id="ARBA00004651"/>
    </source>
</evidence>
<dbReference type="InterPro" id="IPR013655">
    <property type="entry name" value="PAS_fold_3"/>
</dbReference>
<dbReference type="PANTHER" id="PTHR44757:SF2">
    <property type="entry name" value="BIOFILM ARCHITECTURE MAINTENANCE PROTEIN MBAA"/>
    <property type="match status" value="1"/>
</dbReference>
<dbReference type="SUPFAM" id="SSF55073">
    <property type="entry name" value="Nucleotide cyclase"/>
    <property type="match status" value="1"/>
</dbReference>
<dbReference type="CDD" id="cd00130">
    <property type="entry name" value="PAS"/>
    <property type="match status" value="3"/>
</dbReference>
<dbReference type="SMART" id="SM00052">
    <property type="entry name" value="EAL"/>
    <property type="match status" value="1"/>
</dbReference>
<feature type="transmembrane region" description="Helical" evidence="7">
    <location>
        <begin position="70"/>
        <end position="95"/>
    </location>
</feature>
<dbReference type="InterPro" id="IPR000014">
    <property type="entry name" value="PAS"/>
</dbReference>
<feature type="domain" description="GGDEF" evidence="11">
    <location>
        <begin position="611"/>
        <end position="744"/>
    </location>
</feature>
<comment type="subcellular location">
    <subcellularLocation>
        <location evidence="2">Cell membrane</location>
        <topology evidence="2">Multi-pass membrane protein</topology>
    </subcellularLocation>
</comment>
<dbReference type="InterPro" id="IPR000160">
    <property type="entry name" value="GGDEF_dom"/>
</dbReference>
<dbReference type="RefSeq" id="WP_012156227.1">
    <property type="nucleotide sequence ID" value="NC_009901.1"/>
</dbReference>
<dbReference type="InterPro" id="IPR043128">
    <property type="entry name" value="Rev_trsase/Diguanyl_cyclase"/>
</dbReference>
<feature type="transmembrane region" description="Helical" evidence="7">
    <location>
        <begin position="102"/>
        <end position="122"/>
    </location>
</feature>
<evidence type="ECO:0000256" key="3">
    <source>
        <dbReference type="ARBA" id="ARBA00022475"/>
    </source>
</evidence>
<dbReference type="GO" id="GO:0005886">
    <property type="term" value="C:plasma membrane"/>
    <property type="evidence" value="ECO:0007669"/>
    <property type="project" value="UniProtKB-SubCell"/>
</dbReference>
<dbReference type="PROSITE" id="PS50112">
    <property type="entry name" value="PAS"/>
    <property type="match status" value="1"/>
</dbReference>
<feature type="domain" description="EAL" evidence="10">
    <location>
        <begin position="753"/>
        <end position="1008"/>
    </location>
</feature>
<evidence type="ECO:0000256" key="4">
    <source>
        <dbReference type="ARBA" id="ARBA00022692"/>
    </source>
</evidence>
<feature type="domain" description="PAC" evidence="9">
    <location>
        <begin position="404"/>
        <end position="457"/>
    </location>
</feature>
<dbReference type="AlphaFoldDB" id="A8H6Y6"/>
<feature type="domain" description="PAS" evidence="8">
    <location>
        <begin position="454"/>
        <end position="524"/>
    </location>
</feature>
<dbReference type="eggNOG" id="COG5001">
    <property type="taxonomic scope" value="Bacteria"/>
</dbReference>
<comment type="cofactor">
    <cofactor evidence="1">
        <name>Mg(2+)</name>
        <dbReference type="ChEBI" id="CHEBI:18420"/>
    </cofactor>
</comment>
<keyword evidence="13" id="KW-1185">Reference proteome</keyword>
<dbReference type="InterPro" id="IPR001633">
    <property type="entry name" value="EAL_dom"/>
</dbReference>
<dbReference type="Pfam" id="PF08447">
    <property type="entry name" value="PAS_3"/>
    <property type="match status" value="1"/>
</dbReference>
<organism evidence="12 13">
    <name type="scientific">Shewanella pealeana (strain ATCC 700345 / ANG-SQ1)</name>
    <dbReference type="NCBI Taxonomy" id="398579"/>
    <lineage>
        <taxon>Bacteria</taxon>
        <taxon>Pseudomonadati</taxon>
        <taxon>Pseudomonadota</taxon>
        <taxon>Gammaproteobacteria</taxon>
        <taxon>Alteromonadales</taxon>
        <taxon>Shewanellaceae</taxon>
        <taxon>Shewanella</taxon>
    </lineage>
</organism>
<keyword evidence="5 7" id="KW-1133">Transmembrane helix</keyword>
<dbReference type="STRING" id="398579.Spea_3006"/>
<dbReference type="InterPro" id="IPR035919">
    <property type="entry name" value="EAL_sf"/>
</dbReference>
<dbReference type="Pfam" id="PF00563">
    <property type="entry name" value="EAL"/>
    <property type="match status" value="1"/>
</dbReference>
<dbReference type="CDD" id="cd01949">
    <property type="entry name" value="GGDEF"/>
    <property type="match status" value="1"/>
</dbReference>
<dbReference type="HOGENOM" id="CLU_000445_70_20_6"/>
<dbReference type="PROSITE" id="PS50113">
    <property type="entry name" value="PAC"/>
    <property type="match status" value="2"/>
</dbReference>
<evidence type="ECO:0000313" key="13">
    <source>
        <dbReference type="Proteomes" id="UP000002608"/>
    </source>
</evidence>
<dbReference type="SUPFAM" id="SSF141868">
    <property type="entry name" value="EAL domain-like"/>
    <property type="match status" value="1"/>
</dbReference>
<name>A8H6Y6_SHEPA</name>
<dbReference type="InterPro" id="IPR029787">
    <property type="entry name" value="Nucleotide_cyclase"/>
</dbReference>
<evidence type="ECO:0000259" key="8">
    <source>
        <dbReference type="PROSITE" id="PS50112"/>
    </source>
</evidence>
<feature type="transmembrane region" description="Helical" evidence="7">
    <location>
        <begin position="134"/>
        <end position="155"/>
    </location>
</feature>
<dbReference type="GO" id="GO:0000155">
    <property type="term" value="F:phosphorelay sensor kinase activity"/>
    <property type="evidence" value="ECO:0007669"/>
    <property type="project" value="InterPro"/>
</dbReference>
<feature type="transmembrane region" description="Helical" evidence="7">
    <location>
        <begin position="36"/>
        <end position="58"/>
    </location>
</feature>
<keyword evidence="3" id="KW-1003">Cell membrane</keyword>
<dbReference type="NCBIfam" id="TIGR00229">
    <property type="entry name" value="sensory_box"/>
    <property type="match status" value="3"/>
</dbReference>
<sequence>MDQGLILSLIQNAALLLAIVLVYDAFPRNHKRSLDLLWRVGIGVLVAIITISVMLMPWQHSNGVFIDSRTVILSVCGLFFGGVPTLVAVILSCLYRLSEGGIAVWSGIGTIVSSGLMGYLWGKYRKGDIGDIRISELFAFGLMTHSVALLWGLTMPTEIAINLLKQITVPLLAIFPITTVLLGILLSRRIEIERDQKIKLQDHLLFKSHFHSGNMGIAITDIAHEWIKVNPSLCQMLKYTEQELLSLSWLDLMSADDFQLYKHHLLRMLDGRINEFELDLCLIAKDETIVYTHMTVACQRVQSRVELIITGFLNRTSQKEAEKEKLASQEQLGLVLGSSELGFWDWDIRNDIIERNEHCAALLGCDIDTLNRQQKLWGDSIHPEDRVRVLRSIKAHLSGETEQHKVEYRIRTLASETLWILDSGKVMSRDESGCPLRMCGIHTDITDRKRVEESLKLAASVYNNSREAMSVQDDKGLIININAAFTDITGYTESEVKNQNIKILQCSRNNRSAYEQMHMAVEEEGRWQGEVWLRRKNGEEFVVWLTLNALFDAEAQTQRHVALFSDITEKKQAEKIIWKQANYDTLTGLPNRRMLLDYLNAEILKSDSREQHFALMFLDLDYFKEVNDTLGHDMGDMLLSEAAKRLKACIRDSDVVARLGGDEFTIVLSGVTDIKGVDKVAKHILTRIAEPYNLGEETAYISASIGITLYPDDASTIEGLLKHADQAMYAAKDEGRNRFHYFTPSMQRYAKYRMRLIQDLRSAIADHEFELYYQPIVSLQGGLGLKAEALIRWRHPKRGLVSPIEFIAVAEETGLIIEIGNWVFQQAARQSALWRDRFGIEVQISINKSPVQFRDEGESINSWVNLLKTLNLTNNNICIEITEGLLLDGNSAISSKLTQYRDSGIQISLDDFGTGYSSLAYLKKFDIDFLKIDQSFTRNLDSNSDDFTLCEAIIVMAHKLGMKVIAEGVETDYQRKILANAGCDFGQGYLFSRPVPVEKFEQAFLVPVNTQNENCRADDSAVENVSVENISVEKSSVDIDSVDDSSVESVSVDDSSVEKNFRRV</sequence>
<dbReference type="PROSITE" id="PS50883">
    <property type="entry name" value="EAL"/>
    <property type="match status" value="1"/>
</dbReference>
<dbReference type="SMART" id="SM00086">
    <property type="entry name" value="PAC"/>
    <property type="match status" value="2"/>
</dbReference>
<evidence type="ECO:0000256" key="7">
    <source>
        <dbReference type="SAM" id="Phobius"/>
    </source>
</evidence>
<dbReference type="InterPro" id="IPR001610">
    <property type="entry name" value="PAC"/>
</dbReference>
<dbReference type="SMART" id="SM00267">
    <property type="entry name" value="GGDEF"/>
    <property type="match status" value="1"/>
</dbReference>
<dbReference type="SMART" id="SM00091">
    <property type="entry name" value="PAS"/>
    <property type="match status" value="3"/>
</dbReference>